<dbReference type="EMBL" id="KV423923">
    <property type="protein sequence ID" value="KZT61444.1"/>
    <property type="molecule type" value="Genomic_DNA"/>
</dbReference>
<dbReference type="AlphaFoldDB" id="A0A165GW41"/>
<dbReference type="PANTHER" id="PTHR33096">
    <property type="entry name" value="CXC2 DOMAIN-CONTAINING PROTEIN"/>
    <property type="match status" value="1"/>
</dbReference>
<gene>
    <name evidence="2" type="ORF">CALCODRAFT_427763</name>
    <name evidence="1" type="ORF">CALCODRAFT_432404</name>
</gene>
<dbReference type="STRING" id="1353952.A0A165GW41"/>
<accession>A0A165GW41</accession>
<keyword evidence="3" id="KW-1185">Reference proteome</keyword>
<proteinExistence type="predicted"/>
<dbReference type="OrthoDB" id="3251205at2759"/>
<sequence>KYPLACLSKIMDVYGTDLGVGYDIGCDHSKTVARSSLGTRASAERLRFYVGAFHGYAHNRRCQLSYHPRLLTTAGLEDFETNEWIFSKQNLTAHLYRHASEYHRHATLHAFWARWDEDRHAGLGDWLASNYKQALAILDEEGLALARLQRELDLADQCFPRFLDEERAYFERVRDEPEQDTLAFKYLDTLKCLAESRYVPLMSHVTCSHSGSQAQAGAARL</sequence>
<evidence type="ECO:0000313" key="2">
    <source>
        <dbReference type="EMBL" id="KZT61444.1"/>
    </source>
</evidence>
<dbReference type="EMBL" id="KV423950">
    <property type="protein sequence ID" value="KZT58563.1"/>
    <property type="molecule type" value="Genomic_DNA"/>
</dbReference>
<reference evidence="1 3" key="1">
    <citation type="journal article" date="2016" name="Mol. Biol. Evol.">
        <title>Comparative Genomics of Early-Diverging Mushroom-Forming Fungi Provides Insights into the Origins of Lignocellulose Decay Capabilities.</title>
        <authorList>
            <person name="Nagy L.G."/>
            <person name="Riley R."/>
            <person name="Tritt A."/>
            <person name="Adam C."/>
            <person name="Daum C."/>
            <person name="Floudas D."/>
            <person name="Sun H."/>
            <person name="Yadav J.S."/>
            <person name="Pangilinan J."/>
            <person name="Larsson K.H."/>
            <person name="Matsuura K."/>
            <person name="Barry K."/>
            <person name="Labutti K."/>
            <person name="Kuo R."/>
            <person name="Ohm R.A."/>
            <person name="Bhattacharya S.S."/>
            <person name="Shirouzu T."/>
            <person name="Yoshinaga Y."/>
            <person name="Martin F.M."/>
            <person name="Grigoriev I.V."/>
            <person name="Hibbett D.S."/>
        </authorList>
    </citation>
    <scope>NUCLEOTIDE SEQUENCE [LARGE SCALE GENOMIC DNA]</scope>
    <source>
        <strain evidence="1 3">HHB12733</strain>
    </source>
</reference>
<protein>
    <submittedName>
        <fullName evidence="1">Uncharacterized protein</fullName>
    </submittedName>
</protein>
<dbReference type="InterPro" id="IPR040521">
    <property type="entry name" value="KDZ"/>
</dbReference>
<name>A0A165GW41_9BASI</name>
<evidence type="ECO:0000313" key="3">
    <source>
        <dbReference type="Proteomes" id="UP000076842"/>
    </source>
</evidence>
<organism evidence="1 3">
    <name type="scientific">Calocera cornea HHB12733</name>
    <dbReference type="NCBI Taxonomy" id="1353952"/>
    <lineage>
        <taxon>Eukaryota</taxon>
        <taxon>Fungi</taxon>
        <taxon>Dikarya</taxon>
        <taxon>Basidiomycota</taxon>
        <taxon>Agaricomycotina</taxon>
        <taxon>Dacrymycetes</taxon>
        <taxon>Dacrymycetales</taxon>
        <taxon>Dacrymycetaceae</taxon>
        <taxon>Calocera</taxon>
    </lineage>
</organism>
<evidence type="ECO:0000313" key="1">
    <source>
        <dbReference type="EMBL" id="KZT58563.1"/>
    </source>
</evidence>
<feature type="non-terminal residue" evidence="1">
    <location>
        <position position="1"/>
    </location>
</feature>
<dbReference type="Pfam" id="PF18758">
    <property type="entry name" value="KDZ"/>
    <property type="match status" value="1"/>
</dbReference>
<dbReference type="Proteomes" id="UP000076842">
    <property type="component" value="Unassembled WGS sequence"/>
</dbReference>
<dbReference type="PANTHER" id="PTHR33096:SF1">
    <property type="entry name" value="CXC1-LIKE CYSTEINE CLUSTER ASSOCIATED WITH KDZ TRANSPOSASES DOMAIN-CONTAINING PROTEIN"/>
    <property type="match status" value="1"/>
</dbReference>